<proteinExistence type="inferred from homology"/>
<dbReference type="Pfam" id="PF02779">
    <property type="entry name" value="Transket_pyr"/>
    <property type="match status" value="1"/>
</dbReference>
<dbReference type="Gene3D" id="1.10.287.1150">
    <property type="entry name" value="TPP helical domain"/>
    <property type="match status" value="1"/>
</dbReference>
<dbReference type="Pfam" id="PF00676">
    <property type="entry name" value="E1_dh"/>
    <property type="match status" value="1"/>
</dbReference>
<evidence type="ECO:0000256" key="1">
    <source>
        <dbReference type="ARBA" id="ARBA00001964"/>
    </source>
</evidence>
<evidence type="ECO:0000256" key="4">
    <source>
        <dbReference type="ARBA" id="ARBA00012280"/>
    </source>
</evidence>
<evidence type="ECO:0000256" key="5">
    <source>
        <dbReference type="ARBA" id="ARBA00023002"/>
    </source>
</evidence>
<organism evidence="8 9">
    <name type="scientific">Candidatus Coxiella mudrowiae</name>
    <dbReference type="NCBI Taxonomy" id="2054173"/>
    <lineage>
        <taxon>Bacteria</taxon>
        <taxon>Pseudomonadati</taxon>
        <taxon>Pseudomonadota</taxon>
        <taxon>Gammaproteobacteria</taxon>
        <taxon>Legionellales</taxon>
        <taxon>Coxiellaceae</taxon>
        <taxon>Coxiella</taxon>
    </lineage>
</organism>
<accession>A0ABM5UTU6</accession>
<dbReference type="InterPro" id="IPR005475">
    <property type="entry name" value="Transketolase-like_Pyr-bd"/>
</dbReference>
<evidence type="ECO:0000259" key="7">
    <source>
        <dbReference type="SMART" id="SM00861"/>
    </source>
</evidence>
<dbReference type="Pfam" id="PF16870">
    <property type="entry name" value="OxoGdeHyase_C"/>
    <property type="match status" value="1"/>
</dbReference>
<evidence type="ECO:0000256" key="6">
    <source>
        <dbReference type="ARBA" id="ARBA00023052"/>
    </source>
</evidence>
<dbReference type="PANTHER" id="PTHR23152">
    <property type="entry name" value="2-OXOGLUTARATE DEHYDROGENASE"/>
    <property type="match status" value="1"/>
</dbReference>
<keyword evidence="6" id="KW-0786">Thiamine pyrophosphate</keyword>
<dbReference type="InterPro" id="IPR042179">
    <property type="entry name" value="KGD_C_sf"/>
</dbReference>
<dbReference type="NCBIfam" id="NF008907">
    <property type="entry name" value="PRK12270.1"/>
    <property type="match status" value="1"/>
</dbReference>
<evidence type="ECO:0000313" key="9">
    <source>
        <dbReference type="Proteomes" id="UP000063965"/>
    </source>
</evidence>
<evidence type="ECO:0000256" key="3">
    <source>
        <dbReference type="ARBA" id="ARBA00006936"/>
    </source>
</evidence>
<evidence type="ECO:0000256" key="2">
    <source>
        <dbReference type="ARBA" id="ARBA00003906"/>
    </source>
</evidence>
<dbReference type="Gene3D" id="3.40.50.11610">
    <property type="entry name" value="Multifunctional 2-oxoglutarate metabolism enzyme, C-terminal domain"/>
    <property type="match status" value="1"/>
</dbReference>
<dbReference type="Proteomes" id="UP000063965">
    <property type="component" value="Chromosome"/>
</dbReference>
<dbReference type="NCBIfam" id="NF006914">
    <property type="entry name" value="PRK09404.1"/>
    <property type="match status" value="1"/>
</dbReference>
<dbReference type="Gene3D" id="3.40.50.12470">
    <property type="match status" value="1"/>
</dbReference>
<dbReference type="InterPro" id="IPR011603">
    <property type="entry name" value="2oxoglutarate_DH_E1"/>
</dbReference>
<evidence type="ECO:0000313" key="8">
    <source>
        <dbReference type="EMBL" id="AKQ33354.1"/>
    </source>
</evidence>
<dbReference type="SUPFAM" id="SSF52518">
    <property type="entry name" value="Thiamin diphosphate-binding fold (THDP-binding)"/>
    <property type="match status" value="2"/>
</dbReference>
<dbReference type="Gene3D" id="3.40.50.970">
    <property type="match status" value="1"/>
</dbReference>
<dbReference type="InterPro" id="IPR001017">
    <property type="entry name" value="DH_E1"/>
</dbReference>
<dbReference type="PANTHER" id="PTHR23152:SF4">
    <property type="entry name" value="2-OXOADIPATE DEHYDROGENASE COMPLEX COMPONENT E1"/>
    <property type="match status" value="1"/>
</dbReference>
<dbReference type="SMART" id="SM00861">
    <property type="entry name" value="Transket_pyr"/>
    <property type="match status" value="1"/>
</dbReference>
<reference evidence="8 9" key="1">
    <citation type="journal article" date="2015" name="Genome Biol. Evol.">
        <title>Distinctive Genome Reduction Rates Revealed by Genomic Analyses of Two Coxiella-Like Endosymbionts in Ticks.</title>
        <authorList>
            <person name="Gottlieb Y."/>
            <person name="Lalzar I."/>
            <person name="Klasson L."/>
        </authorList>
    </citation>
    <scope>NUCLEOTIDE SEQUENCE [LARGE SCALE GENOMIC DNA]</scope>
    <source>
        <strain evidence="8 9">CRt</strain>
    </source>
</reference>
<dbReference type="InterPro" id="IPR032106">
    <property type="entry name" value="2-oxogl_dehyd_N"/>
</dbReference>
<dbReference type="CDD" id="cd02016">
    <property type="entry name" value="TPP_E1_OGDC_like"/>
    <property type="match status" value="1"/>
</dbReference>
<dbReference type="InterPro" id="IPR031717">
    <property type="entry name" value="ODO-1/KGD_C"/>
</dbReference>
<dbReference type="PIRSF" id="PIRSF000157">
    <property type="entry name" value="Oxoglu_dh_E1"/>
    <property type="match status" value="1"/>
</dbReference>
<gene>
    <name evidence="8" type="primary">sucA</name>
    <name evidence="8" type="ORF">CleRT_04000</name>
</gene>
<dbReference type="NCBIfam" id="TIGR00239">
    <property type="entry name" value="2oxo_dh_E1"/>
    <property type="match status" value="1"/>
</dbReference>
<comment type="similarity">
    <text evidence="3">Belongs to the alpha-ketoglutarate dehydrogenase family.</text>
</comment>
<dbReference type="InterPro" id="IPR029061">
    <property type="entry name" value="THDP-binding"/>
</dbReference>
<keyword evidence="9" id="KW-1185">Reference proteome</keyword>
<dbReference type="EMBL" id="CP011126">
    <property type="protein sequence ID" value="AKQ33354.1"/>
    <property type="molecule type" value="Genomic_DNA"/>
</dbReference>
<comment type="function">
    <text evidence="2">E1 component of the 2-oxoglutarate dehydrogenase (OGDH) complex which catalyzes the decarboxylation of 2-oxoglutarate, the first step in the conversion of 2-oxoglutarate to succinyl-CoA and CO(2).</text>
</comment>
<sequence>MQKETVMEQFQKSSYLADNNTGYIETLYENFLRDPNSVNEEWRHYFQSLSQGTTVPDISDVSNQEEFRELAQQARIAAPSVAPASKQTAVDLLIEAYRRFGHLNAKIDPLGGDRPVDSRLELNHYGLTEADFKETFSTVGFLDKPQATLKEIYNHLREVYCSSIGVQFSTISDERERHWLRDYVEHRLGHIDFDKEIKRNILQKLVAAETLEKYLDTKYVGQVRYSLEGGESLIPLLDELIKRARGKKLDEVVICMAHRGRVNVLLNIMGQSAAELFQEFEGKKDYGLTSGDVKYHRGYSRDVKTVEGPIHLSLAFNPSHLEFICPVVMGSVRARQERKNGQNPDYAMAVMIHGDASFAGEGIVMEALNMSQTRAYYVGGSIHIILNNQLGFTTSNPKDARSSLYCTDIAKMLDASVFHVNSDDPEAVIAVTQLALDYRMEFHKDIFIDLVCYRRRGHQEVDDPVPTQPAMYKIIQEHATTRVLYAKELINQKICTSEEVDEWTKKYRTCLDEGRQMLETLPDNLSAHYAVNWTPYLGQEWATVVVDTTVPLKKLKVLGEKIATLPDRLKLHRKVAAIYEARLEMAEGKAPMDWGFGEMIAYASLLEEGYPVRLVGQDSRRGTFFHRHAAVFNQDTGKEYEPLKHLNSKQAKVHIYDSLLCETGALGFEYGYSTADPKSLIIWEAQFGDFANVAQVIVDQFISSGWQKWNRLSGLVMFLPHGYEGKGPEHSSARLERYLQLCAQNNIQVCVPTTPAQIFHLLRRQVLRTYRKPLIVMTPKSLLRHKLAVSSLEDLTHGQLKLIIPEIDKQDPKKIKRVVLCSGKVYYDLLSKRRENKLNNVALIRIEQLYPFPYDELKSELKKYSNAKQLIWCQEEPKNQGAWFCTRHRLTKCLQNNQTLDYVGRPASAAPAAGYPALYLKSQNKLINEALELGEEI</sequence>
<comment type="cofactor">
    <cofactor evidence="1">
        <name>thiamine diphosphate</name>
        <dbReference type="ChEBI" id="CHEBI:58937"/>
    </cofactor>
</comment>
<keyword evidence="5" id="KW-0560">Oxidoreductase</keyword>
<dbReference type="Pfam" id="PF16078">
    <property type="entry name" value="2-oxogl_dehyd_N"/>
    <property type="match status" value="1"/>
</dbReference>
<protein>
    <recommendedName>
        <fullName evidence="4">oxoglutarate dehydrogenase (succinyl-transferring)</fullName>
        <ecNumber evidence="4">1.2.4.2</ecNumber>
    </recommendedName>
</protein>
<dbReference type="EC" id="1.2.4.2" evidence="4"/>
<feature type="domain" description="Transketolase-like pyrimidine-binding" evidence="7">
    <location>
        <begin position="592"/>
        <end position="785"/>
    </location>
</feature>
<name>A0ABM5UTU6_9COXI</name>